<dbReference type="RefSeq" id="WP_093522716.1">
    <property type="nucleotide sequence ID" value="NZ_FOSK01000013.1"/>
</dbReference>
<gene>
    <name evidence="1" type="ORF">SAMN04488518_113104</name>
</gene>
<evidence type="ECO:0000313" key="2">
    <source>
        <dbReference type="Proteomes" id="UP000199598"/>
    </source>
</evidence>
<proteinExistence type="predicted"/>
<dbReference type="EMBL" id="FOSK01000013">
    <property type="protein sequence ID" value="SFK99196.1"/>
    <property type="molecule type" value="Genomic_DNA"/>
</dbReference>
<sequence length="409" mass="42905">MATTLNLNLPLLDSAENVSEDHQKINVFLQTLDARLGEIAVTLASLAVAGHSHEIAKINGLAEALALRALTDHLHKLNDLSDVNVTDAPDGSVLQKVGGAWGFGGRGYSVAEINNLLAEKVSVAGLQSDLDATRDAAVAVVMGGATKAQLDTLKELSEALLDNDSEIAALISSIATKAGWNISNTFAARQYCSVDGGHGSWEAFGYGGVDHGSALVLGIARGSKANPEYLKYGDLIASVRARPWIGSFGATKGMLVWLATQDHGPDQFGTEARVAVTPNGQTAPQVAAIFRNDLSLQVSGDKIFIGPSKDEAIHEGNLVEKAAAVGIGSVYEGSNANNLNFPIGTIIAVAAPTNTYLQRNKAYTVRLGTDTRYYSTTGGGSALIGTWACRGMSGDWGSGNYVYNFQRIA</sequence>
<organism evidence="1 2">
    <name type="scientific">Pseudovibrio ascidiaceicola</name>
    <dbReference type="NCBI Taxonomy" id="285279"/>
    <lineage>
        <taxon>Bacteria</taxon>
        <taxon>Pseudomonadati</taxon>
        <taxon>Pseudomonadota</taxon>
        <taxon>Alphaproteobacteria</taxon>
        <taxon>Hyphomicrobiales</taxon>
        <taxon>Stappiaceae</taxon>
        <taxon>Pseudovibrio</taxon>
    </lineage>
</organism>
<name>A0A1I4E4C9_9HYPH</name>
<keyword evidence="2" id="KW-1185">Reference proteome</keyword>
<protein>
    <submittedName>
        <fullName evidence="1">Uncharacterized protein</fullName>
    </submittedName>
</protein>
<reference evidence="1 2" key="1">
    <citation type="submission" date="2016-10" db="EMBL/GenBank/DDBJ databases">
        <authorList>
            <person name="Varghese N."/>
            <person name="Submissions S."/>
        </authorList>
    </citation>
    <scope>NUCLEOTIDE SEQUENCE [LARGE SCALE GENOMIC DNA]</scope>
    <source>
        <strain evidence="1 2">DSM 16392</strain>
    </source>
</reference>
<evidence type="ECO:0000313" key="1">
    <source>
        <dbReference type="EMBL" id="SFK99196.1"/>
    </source>
</evidence>
<comment type="caution">
    <text evidence="1">The sequence shown here is derived from an EMBL/GenBank/DDBJ whole genome shotgun (WGS) entry which is preliminary data.</text>
</comment>
<accession>A0A1I4E4C9</accession>
<dbReference type="Proteomes" id="UP000199598">
    <property type="component" value="Unassembled WGS sequence"/>
</dbReference>